<reference evidence="2 3" key="1">
    <citation type="submission" date="2019-05" db="EMBL/GenBank/DDBJ databases">
        <title>Another draft genome of Portunus trituberculatus and its Hox gene families provides insights of decapod evolution.</title>
        <authorList>
            <person name="Jeong J.-H."/>
            <person name="Song I."/>
            <person name="Kim S."/>
            <person name="Choi T."/>
            <person name="Kim D."/>
            <person name="Ryu S."/>
            <person name="Kim W."/>
        </authorList>
    </citation>
    <scope>NUCLEOTIDE SEQUENCE [LARGE SCALE GENOMIC DNA]</scope>
    <source>
        <tissue evidence="2">Muscle</tissue>
    </source>
</reference>
<feature type="region of interest" description="Disordered" evidence="1">
    <location>
        <begin position="1"/>
        <end position="55"/>
    </location>
</feature>
<keyword evidence="3" id="KW-1185">Reference proteome</keyword>
<proteinExistence type="predicted"/>
<protein>
    <submittedName>
        <fullName evidence="2">Uncharacterized protein</fullName>
    </submittedName>
</protein>
<evidence type="ECO:0000256" key="1">
    <source>
        <dbReference type="SAM" id="MobiDB-lite"/>
    </source>
</evidence>
<comment type="caution">
    <text evidence="2">The sequence shown here is derived from an EMBL/GenBank/DDBJ whole genome shotgun (WGS) entry which is preliminary data.</text>
</comment>
<feature type="compositionally biased region" description="Low complexity" evidence="1">
    <location>
        <begin position="1"/>
        <end position="13"/>
    </location>
</feature>
<evidence type="ECO:0000313" key="2">
    <source>
        <dbReference type="EMBL" id="MPC23316.1"/>
    </source>
</evidence>
<dbReference type="EMBL" id="VSRR010001190">
    <property type="protein sequence ID" value="MPC23316.1"/>
    <property type="molecule type" value="Genomic_DNA"/>
</dbReference>
<sequence>MKNESYSSSSSSSRRGNKTPRERLLRGKGVEGGRGDGGKLEVAGEGEGEGGKGWDRYGLRDFIYT</sequence>
<dbReference type="Proteomes" id="UP000324222">
    <property type="component" value="Unassembled WGS sequence"/>
</dbReference>
<gene>
    <name evidence="2" type="ORF">E2C01_016360</name>
</gene>
<accession>A0A5B7DQU9</accession>
<evidence type="ECO:0000313" key="3">
    <source>
        <dbReference type="Proteomes" id="UP000324222"/>
    </source>
</evidence>
<name>A0A5B7DQU9_PORTR</name>
<organism evidence="2 3">
    <name type="scientific">Portunus trituberculatus</name>
    <name type="common">Swimming crab</name>
    <name type="synonym">Neptunus trituberculatus</name>
    <dbReference type="NCBI Taxonomy" id="210409"/>
    <lineage>
        <taxon>Eukaryota</taxon>
        <taxon>Metazoa</taxon>
        <taxon>Ecdysozoa</taxon>
        <taxon>Arthropoda</taxon>
        <taxon>Crustacea</taxon>
        <taxon>Multicrustacea</taxon>
        <taxon>Malacostraca</taxon>
        <taxon>Eumalacostraca</taxon>
        <taxon>Eucarida</taxon>
        <taxon>Decapoda</taxon>
        <taxon>Pleocyemata</taxon>
        <taxon>Brachyura</taxon>
        <taxon>Eubrachyura</taxon>
        <taxon>Portunoidea</taxon>
        <taxon>Portunidae</taxon>
        <taxon>Portuninae</taxon>
        <taxon>Portunus</taxon>
    </lineage>
</organism>
<dbReference type="AlphaFoldDB" id="A0A5B7DQU9"/>
<feature type="compositionally biased region" description="Basic and acidic residues" evidence="1">
    <location>
        <begin position="19"/>
        <end position="39"/>
    </location>
</feature>